<gene>
    <name evidence="2" type="ORF">METZ01_LOCUS345402</name>
</gene>
<keyword evidence="1" id="KW-1133">Transmembrane helix</keyword>
<reference evidence="2" key="1">
    <citation type="submission" date="2018-05" db="EMBL/GenBank/DDBJ databases">
        <authorList>
            <person name="Lanie J.A."/>
            <person name="Ng W.-L."/>
            <person name="Kazmierczak K.M."/>
            <person name="Andrzejewski T.M."/>
            <person name="Davidsen T.M."/>
            <person name="Wayne K.J."/>
            <person name="Tettelin H."/>
            <person name="Glass J.I."/>
            <person name="Rusch D."/>
            <person name="Podicherti R."/>
            <person name="Tsui H.-C.T."/>
            <person name="Winkler M.E."/>
        </authorList>
    </citation>
    <scope>NUCLEOTIDE SEQUENCE</scope>
</reference>
<keyword evidence="1" id="KW-0472">Membrane</keyword>
<feature type="transmembrane region" description="Helical" evidence="1">
    <location>
        <begin position="29"/>
        <end position="48"/>
    </location>
</feature>
<proteinExistence type="predicted"/>
<protein>
    <recommendedName>
        <fullName evidence="3">DUF5668 domain-containing protein</fullName>
    </recommendedName>
</protein>
<evidence type="ECO:0000313" key="2">
    <source>
        <dbReference type="EMBL" id="SVC92548.1"/>
    </source>
</evidence>
<evidence type="ECO:0008006" key="3">
    <source>
        <dbReference type="Google" id="ProtNLM"/>
    </source>
</evidence>
<sequence>MQIIGYILIALGVIDFLLGNFGNINLTGFMGPASSFSPIILIVVGGLLTRVGNK</sequence>
<accession>A0A382R692</accession>
<evidence type="ECO:0000256" key="1">
    <source>
        <dbReference type="SAM" id="Phobius"/>
    </source>
</evidence>
<organism evidence="2">
    <name type="scientific">marine metagenome</name>
    <dbReference type="NCBI Taxonomy" id="408172"/>
    <lineage>
        <taxon>unclassified sequences</taxon>
        <taxon>metagenomes</taxon>
        <taxon>ecological metagenomes</taxon>
    </lineage>
</organism>
<keyword evidence="1" id="KW-0812">Transmembrane</keyword>
<feature type="transmembrane region" description="Helical" evidence="1">
    <location>
        <begin position="5"/>
        <end position="23"/>
    </location>
</feature>
<dbReference type="EMBL" id="UINC01119024">
    <property type="protein sequence ID" value="SVC92548.1"/>
    <property type="molecule type" value="Genomic_DNA"/>
</dbReference>
<name>A0A382R692_9ZZZZ</name>
<dbReference type="AlphaFoldDB" id="A0A382R692"/>